<gene>
    <name evidence="3" type="ORF">ABHF33_12500</name>
</gene>
<dbReference type="Gene3D" id="3.30.450.20">
    <property type="entry name" value="PAS domain"/>
    <property type="match status" value="1"/>
</dbReference>
<dbReference type="Pfam" id="PF13487">
    <property type="entry name" value="HD_5"/>
    <property type="match status" value="1"/>
</dbReference>
<dbReference type="SUPFAM" id="SSF103190">
    <property type="entry name" value="Sensory domain-like"/>
    <property type="match status" value="1"/>
</dbReference>
<protein>
    <submittedName>
        <fullName evidence="3">HD domain-containing phosphohydrolase</fullName>
    </submittedName>
</protein>
<keyword evidence="1" id="KW-0472">Membrane</keyword>
<dbReference type="RefSeq" id="WP_348944261.1">
    <property type="nucleotide sequence ID" value="NZ_CP157355.1"/>
</dbReference>
<evidence type="ECO:0000259" key="2">
    <source>
        <dbReference type="PROSITE" id="PS51832"/>
    </source>
</evidence>
<dbReference type="InterPro" id="IPR029016">
    <property type="entry name" value="GAF-like_dom_sf"/>
</dbReference>
<dbReference type="SUPFAM" id="SSF55781">
    <property type="entry name" value="GAF domain-like"/>
    <property type="match status" value="1"/>
</dbReference>
<name>A0AAU7F8S7_9NEIS</name>
<feature type="transmembrane region" description="Helical" evidence="1">
    <location>
        <begin position="347"/>
        <end position="366"/>
    </location>
</feature>
<dbReference type="CDD" id="cd00077">
    <property type="entry name" value="HDc"/>
    <property type="match status" value="2"/>
</dbReference>
<evidence type="ECO:0000256" key="1">
    <source>
        <dbReference type="SAM" id="Phobius"/>
    </source>
</evidence>
<reference evidence="3" key="1">
    <citation type="submission" date="2024-05" db="EMBL/GenBank/DDBJ databases">
        <authorList>
            <person name="Yang L."/>
            <person name="Pan L."/>
        </authorList>
    </citation>
    <scope>NUCLEOTIDE SEQUENCE</scope>
    <source>
        <strain evidence="3">FCG-7</strain>
    </source>
</reference>
<organism evidence="3">
    <name type="scientific">Chitinibacter mangrovi</name>
    <dbReference type="NCBI Taxonomy" id="3153927"/>
    <lineage>
        <taxon>Bacteria</taxon>
        <taxon>Pseudomonadati</taxon>
        <taxon>Pseudomonadota</taxon>
        <taxon>Betaproteobacteria</taxon>
        <taxon>Neisseriales</taxon>
        <taxon>Chitinibacteraceae</taxon>
        <taxon>Chitinibacter</taxon>
    </lineage>
</organism>
<dbReference type="KEGG" id="cmav:ABHF33_12500"/>
<accession>A0AAU7F8S7</accession>
<dbReference type="PROSITE" id="PS51832">
    <property type="entry name" value="HD_GYP"/>
    <property type="match status" value="1"/>
</dbReference>
<dbReference type="InterPro" id="IPR029151">
    <property type="entry name" value="Sensor-like_sf"/>
</dbReference>
<keyword evidence="1" id="KW-1133">Transmembrane helix</keyword>
<feature type="domain" description="HD-GYP" evidence="2">
    <location>
        <begin position="720"/>
        <end position="930"/>
    </location>
</feature>
<dbReference type="Gene3D" id="1.10.3210.10">
    <property type="entry name" value="Hypothetical protein af1432"/>
    <property type="match status" value="2"/>
</dbReference>
<dbReference type="InterPro" id="IPR052020">
    <property type="entry name" value="Cyclic_di-GMP/3'3'-cGAMP_PDE"/>
</dbReference>
<sequence length="951" mass="105986">MSRVHRVWPARLVMSCLLMLVMIVTATVLLSIGWVGTRDILLDSASRTARDAGQIVSERARRMIEPGAATLRILAFDPIVSAKVLDERLSRIGVFAEELSANPLVSAIYIAYSNGDFLLVRPLDSRELRQRFQAPAEANFLVQTVTQRADGSREGVFYYFDAENKLQMRRPMADYQFDPRVRPWYVAAKDTIDTVVSNPYVFFSTRQVGTSMSKLASNGETIVGLDMALDDLAEGLSGLNITPGTELALLNADGLVIAYQDMSKVLVQQPNTDTIRFKSIKEMDVPALAALEGSAQMGQAMTYHIGGKEWLGVSLPFDAIEGSDLHLLVAAPADELLGDLQRSRNRLILIAIGLIAFFLPFGWLAGNAIGKSMENIAERARRMMSFDFSRTQSPPPRLREVKTLGEVIDNVGSTIEAFLSISRVLGAEPRIETMLAQVLSKFMTATRCDAAAVYLVQQDADTLLRAAECGIPDSFADTLAHRPSDTGQDTYWHEGRLMLQLRGRSGRLEGLLALRLPDDQEHAAAEFMSFASRLSGMLAVAIETRQLIEAQKKLFNAVIRVLADAIDAKSPYTGGHCERVPELAMMLADKLIQENTGNYAAFSLNEEERYAFYLAAWLHDCGKVTSPEHIVDKATKLEVIYNRIHEVRMRFEVLWRDAELDCARAIAQGDDALAAQASCLARQAQLQADFAFVAQCNQGGEFLSEQVLARLQQIGSQTWLRHFDDSLGLSAEELQRLSRHRPASAELPASEYVLADKPEHQVAWGERKPPVERGDPHNVYGFDMKLPANRQHLGELHNLGVRRGTLTDEDRFAINDHIVQTLIMLKKLPWPAHLERVPDIAANHHEKMDGTGYPRRIGGEQLQLTDRIMAIADIFEALTAADRPYKSAKSVSESLRIMALMGKDQHIDAQLFVYFLRSRIWSDYAQRFMSPAQLDEVDVEQLVQLAMPPTH</sequence>
<dbReference type="PANTHER" id="PTHR45228:SF5">
    <property type="entry name" value="CYCLIC DI-GMP PHOSPHODIESTERASE VC_1348-RELATED"/>
    <property type="match status" value="1"/>
</dbReference>
<dbReference type="InterPro" id="IPR003607">
    <property type="entry name" value="HD/PDEase_dom"/>
</dbReference>
<proteinExistence type="predicted"/>
<dbReference type="AlphaFoldDB" id="A0AAU7F8S7"/>
<dbReference type="PANTHER" id="PTHR45228">
    <property type="entry name" value="CYCLIC DI-GMP PHOSPHODIESTERASE TM_0186-RELATED"/>
    <property type="match status" value="1"/>
</dbReference>
<dbReference type="EMBL" id="CP157355">
    <property type="protein sequence ID" value="XBL99878.1"/>
    <property type="molecule type" value="Genomic_DNA"/>
</dbReference>
<dbReference type="SMART" id="SM00471">
    <property type="entry name" value="HDc"/>
    <property type="match status" value="1"/>
</dbReference>
<keyword evidence="1" id="KW-0812">Transmembrane</keyword>
<dbReference type="GO" id="GO:0008081">
    <property type="term" value="F:phosphoric diester hydrolase activity"/>
    <property type="evidence" value="ECO:0007669"/>
    <property type="project" value="UniProtKB-ARBA"/>
</dbReference>
<dbReference type="SUPFAM" id="SSF109604">
    <property type="entry name" value="HD-domain/PDEase-like"/>
    <property type="match status" value="2"/>
</dbReference>
<evidence type="ECO:0000313" key="3">
    <source>
        <dbReference type="EMBL" id="XBL99878.1"/>
    </source>
</evidence>
<dbReference type="Gene3D" id="3.30.450.40">
    <property type="match status" value="1"/>
</dbReference>
<feature type="transmembrane region" description="Helical" evidence="1">
    <location>
        <begin position="12"/>
        <end position="37"/>
    </location>
</feature>
<dbReference type="InterPro" id="IPR037522">
    <property type="entry name" value="HD_GYP_dom"/>
</dbReference>